<dbReference type="Proteomes" id="UP000688137">
    <property type="component" value="Unassembled WGS sequence"/>
</dbReference>
<evidence type="ECO:0000313" key="2">
    <source>
        <dbReference type="Proteomes" id="UP000688137"/>
    </source>
</evidence>
<sequence>MVKIQPNKLQMLQLMSQHQLFNKGLSFRNKLLLTYKMTFSQAKLYYITPTMLTLNDSSHLIRIKDYLVQIYLIL</sequence>
<dbReference type="EMBL" id="CAJJDM010000021">
    <property type="protein sequence ID" value="CAD8055646.1"/>
    <property type="molecule type" value="Genomic_DNA"/>
</dbReference>
<organism evidence="1 2">
    <name type="scientific">Paramecium primaurelia</name>
    <dbReference type="NCBI Taxonomy" id="5886"/>
    <lineage>
        <taxon>Eukaryota</taxon>
        <taxon>Sar</taxon>
        <taxon>Alveolata</taxon>
        <taxon>Ciliophora</taxon>
        <taxon>Intramacronucleata</taxon>
        <taxon>Oligohymenophorea</taxon>
        <taxon>Peniculida</taxon>
        <taxon>Parameciidae</taxon>
        <taxon>Paramecium</taxon>
    </lineage>
</organism>
<dbReference type="AlphaFoldDB" id="A0A8S1KSJ7"/>
<accession>A0A8S1KSJ7</accession>
<name>A0A8S1KSJ7_PARPR</name>
<gene>
    <name evidence="1" type="ORF">PPRIM_AZ9-3.1.T0230285</name>
</gene>
<keyword evidence="2" id="KW-1185">Reference proteome</keyword>
<proteinExistence type="predicted"/>
<comment type="caution">
    <text evidence="1">The sequence shown here is derived from an EMBL/GenBank/DDBJ whole genome shotgun (WGS) entry which is preliminary data.</text>
</comment>
<protein>
    <submittedName>
        <fullName evidence="1">Uncharacterized protein</fullName>
    </submittedName>
</protein>
<evidence type="ECO:0000313" key="1">
    <source>
        <dbReference type="EMBL" id="CAD8055646.1"/>
    </source>
</evidence>
<reference evidence="1" key="1">
    <citation type="submission" date="2021-01" db="EMBL/GenBank/DDBJ databases">
        <authorList>
            <consortium name="Genoscope - CEA"/>
            <person name="William W."/>
        </authorList>
    </citation>
    <scope>NUCLEOTIDE SEQUENCE</scope>
</reference>